<evidence type="ECO:0000313" key="4">
    <source>
        <dbReference type="EMBL" id="SDW15298.1"/>
    </source>
</evidence>
<feature type="compositionally biased region" description="Basic and acidic residues" evidence="1">
    <location>
        <begin position="75"/>
        <end position="105"/>
    </location>
</feature>
<feature type="compositionally biased region" description="Basic and acidic residues" evidence="1">
    <location>
        <begin position="129"/>
        <end position="148"/>
    </location>
</feature>
<organism evidence="4 5">
    <name type="scientific">Litoreibacter albidus</name>
    <dbReference type="NCBI Taxonomy" id="670155"/>
    <lineage>
        <taxon>Bacteria</taxon>
        <taxon>Pseudomonadati</taxon>
        <taxon>Pseudomonadota</taxon>
        <taxon>Alphaproteobacteria</taxon>
        <taxon>Rhodobacterales</taxon>
        <taxon>Roseobacteraceae</taxon>
        <taxon>Litoreibacter</taxon>
    </lineage>
</organism>
<dbReference type="CDD" id="cd00051">
    <property type="entry name" value="EFh"/>
    <property type="match status" value="1"/>
</dbReference>
<dbReference type="Gene3D" id="1.10.238.10">
    <property type="entry name" value="EF-hand"/>
    <property type="match status" value="2"/>
</dbReference>
<feature type="signal peptide" evidence="2">
    <location>
        <begin position="1"/>
        <end position="30"/>
    </location>
</feature>
<dbReference type="Proteomes" id="UP000199441">
    <property type="component" value="Unassembled WGS sequence"/>
</dbReference>
<dbReference type="SMART" id="SM00054">
    <property type="entry name" value="EFh"/>
    <property type="match status" value="4"/>
</dbReference>
<gene>
    <name evidence="4" type="ORF">SAMN04488001_0405</name>
</gene>
<feature type="chain" id="PRO_5011529994" evidence="2">
    <location>
        <begin position="31"/>
        <end position="158"/>
    </location>
</feature>
<reference evidence="5" key="1">
    <citation type="submission" date="2016-10" db="EMBL/GenBank/DDBJ databases">
        <authorList>
            <person name="Varghese N."/>
            <person name="Submissions S."/>
        </authorList>
    </citation>
    <scope>NUCLEOTIDE SEQUENCE [LARGE SCALE GENOMIC DNA]</scope>
    <source>
        <strain evidence="5">DSM 26922</strain>
    </source>
</reference>
<dbReference type="GO" id="GO:0005509">
    <property type="term" value="F:calcium ion binding"/>
    <property type="evidence" value="ECO:0007669"/>
    <property type="project" value="InterPro"/>
</dbReference>
<dbReference type="RefSeq" id="WP_089943618.1">
    <property type="nucleotide sequence ID" value="NZ_FNOI01000001.1"/>
</dbReference>
<evidence type="ECO:0000259" key="3">
    <source>
        <dbReference type="PROSITE" id="PS50222"/>
    </source>
</evidence>
<evidence type="ECO:0000256" key="2">
    <source>
        <dbReference type="SAM" id="SignalP"/>
    </source>
</evidence>
<feature type="region of interest" description="Disordered" evidence="1">
    <location>
        <begin position="55"/>
        <end position="158"/>
    </location>
</feature>
<dbReference type="EMBL" id="FNOI01000001">
    <property type="protein sequence ID" value="SDW15298.1"/>
    <property type="molecule type" value="Genomic_DNA"/>
</dbReference>
<proteinExistence type="predicted"/>
<feature type="domain" description="EF-hand" evidence="3">
    <location>
        <begin position="128"/>
        <end position="154"/>
    </location>
</feature>
<dbReference type="InterPro" id="IPR011992">
    <property type="entry name" value="EF-hand-dom_pair"/>
</dbReference>
<accession>A0A1H2R7X5</accession>
<dbReference type="Pfam" id="PF13499">
    <property type="entry name" value="EF-hand_7"/>
    <property type="match status" value="1"/>
</dbReference>
<name>A0A1H2R7X5_9RHOB</name>
<dbReference type="PROSITE" id="PS00018">
    <property type="entry name" value="EF_HAND_1"/>
    <property type="match status" value="3"/>
</dbReference>
<dbReference type="InterPro" id="IPR002048">
    <property type="entry name" value="EF_hand_dom"/>
</dbReference>
<feature type="domain" description="EF-hand" evidence="3">
    <location>
        <begin position="55"/>
        <end position="90"/>
    </location>
</feature>
<evidence type="ECO:0000256" key="1">
    <source>
        <dbReference type="SAM" id="MobiDB-lite"/>
    </source>
</evidence>
<sequence length="158" mass="17013">MALLVDNVKSKLILAGVGLTLALTPMMAQAKGGHGPRVTFEELDADGNGSVTEAEMQAHRAAGFASTDTNGDGALSRDELEAKMKSGKEDRMIRRLDKMMERMDTDGNGTLSQEEMADAGGKRKGKGFSRMDKDGNGEISKAEFEQMGKKHRGGKHKK</sequence>
<dbReference type="PROSITE" id="PS50222">
    <property type="entry name" value="EF_HAND_2"/>
    <property type="match status" value="3"/>
</dbReference>
<evidence type="ECO:0000313" key="5">
    <source>
        <dbReference type="Proteomes" id="UP000199441"/>
    </source>
</evidence>
<dbReference type="AlphaFoldDB" id="A0A1H2R7X5"/>
<feature type="domain" description="EF-hand" evidence="3">
    <location>
        <begin position="91"/>
        <end position="126"/>
    </location>
</feature>
<keyword evidence="5" id="KW-1185">Reference proteome</keyword>
<protein>
    <submittedName>
        <fullName evidence="4">Ca2+-binding protein, EF-hand superfamily</fullName>
    </submittedName>
</protein>
<dbReference type="STRING" id="670155.SAMN04488001_0405"/>
<feature type="compositionally biased region" description="Basic residues" evidence="1">
    <location>
        <begin position="149"/>
        <end position="158"/>
    </location>
</feature>
<keyword evidence="2" id="KW-0732">Signal</keyword>
<dbReference type="SUPFAM" id="SSF47473">
    <property type="entry name" value="EF-hand"/>
    <property type="match status" value="1"/>
</dbReference>
<dbReference type="Pfam" id="PF13202">
    <property type="entry name" value="EF-hand_5"/>
    <property type="match status" value="2"/>
</dbReference>
<dbReference type="InterPro" id="IPR018247">
    <property type="entry name" value="EF_Hand_1_Ca_BS"/>
</dbReference>
<dbReference type="OrthoDB" id="5470953at2"/>